<dbReference type="InterPro" id="IPR003660">
    <property type="entry name" value="HAMP_dom"/>
</dbReference>
<dbReference type="NCBIfam" id="TIGR00254">
    <property type="entry name" value="GGDEF"/>
    <property type="match status" value="1"/>
</dbReference>
<dbReference type="Proteomes" id="UP001524569">
    <property type="component" value="Unassembled WGS sequence"/>
</dbReference>
<dbReference type="SMART" id="SM00304">
    <property type="entry name" value="HAMP"/>
    <property type="match status" value="1"/>
</dbReference>
<organism evidence="5 6">
    <name type="scientific">Methylomonas aurea</name>
    <dbReference type="NCBI Taxonomy" id="2952224"/>
    <lineage>
        <taxon>Bacteria</taxon>
        <taxon>Pseudomonadati</taxon>
        <taxon>Pseudomonadota</taxon>
        <taxon>Gammaproteobacteria</taxon>
        <taxon>Methylococcales</taxon>
        <taxon>Methylococcaceae</taxon>
        <taxon>Methylomonas</taxon>
    </lineage>
</organism>
<evidence type="ECO:0000259" key="2">
    <source>
        <dbReference type="PROSITE" id="PS50883"/>
    </source>
</evidence>
<dbReference type="Pfam" id="PF00990">
    <property type="entry name" value="GGDEF"/>
    <property type="match status" value="1"/>
</dbReference>
<dbReference type="InterPro" id="IPR029787">
    <property type="entry name" value="Nucleotide_cyclase"/>
</dbReference>
<evidence type="ECO:0000313" key="6">
    <source>
        <dbReference type="Proteomes" id="UP001524569"/>
    </source>
</evidence>
<dbReference type="Pfam" id="PF00672">
    <property type="entry name" value="HAMP"/>
    <property type="match status" value="1"/>
</dbReference>
<dbReference type="PROSITE" id="PS50885">
    <property type="entry name" value="HAMP"/>
    <property type="match status" value="1"/>
</dbReference>
<evidence type="ECO:0000259" key="3">
    <source>
        <dbReference type="PROSITE" id="PS50885"/>
    </source>
</evidence>
<comment type="caution">
    <text evidence="5">The sequence shown here is derived from an EMBL/GenBank/DDBJ whole genome shotgun (WGS) entry which is preliminary data.</text>
</comment>
<evidence type="ECO:0000313" key="5">
    <source>
        <dbReference type="EMBL" id="MCQ8180469.1"/>
    </source>
</evidence>
<feature type="transmembrane region" description="Helical" evidence="1">
    <location>
        <begin position="183"/>
        <end position="202"/>
    </location>
</feature>
<dbReference type="CDD" id="cd01948">
    <property type="entry name" value="EAL"/>
    <property type="match status" value="1"/>
</dbReference>
<gene>
    <name evidence="5" type="ORF">NP603_05070</name>
</gene>
<dbReference type="PROSITE" id="PS50887">
    <property type="entry name" value="GGDEF"/>
    <property type="match status" value="1"/>
</dbReference>
<feature type="domain" description="HAMP" evidence="3">
    <location>
        <begin position="204"/>
        <end position="256"/>
    </location>
</feature>
<dbReference type="Gene3D" id="3.20.20.450">
    <property type="entry name" value="EAL domain"/>
    <property type="match status" value="1"/>
</dbReference>
<dbReference type="SUPFAM" id="SSF55073">
    <property type="entry name" value="Nucleotide cyclase"/>
    <property type="match status" value="1"/>
</dbReference>
<keyword evidence="1" id="KW-0812">Transmembrane</keyword>
<name>A0ABT1UFH9_9GAMM</name>
<dbReference type="Pfam" id="PF00563">
    <property type="entry name" value="EAL"/>
    <property type="match status" value="1"/>
</dbReference>
<sequence>MSRSSMNMATRFNLLNAVLVLVTALGVGFIATYTQLTRQFEARQQHSLALATMLAETSEYAVFTGQGKLLEHQLERLRKVPGLAYAVIVDAQGRELARMSVDARYDSRPAPQSGKAPESFWNWWQASHRHGLLEIVQPITSGGFQNEDALFLQAPTSSAVIGEVRLAMNLDDFVAVVRHAVRWGLLVVAVILLIGLAVSLAMTARIASPLKRLADAAHQLIDGRIQPVDLDSGGPEVRELGHAFNLMVSWLTDYRAEVQSYQSMLERQAFYDELTGLANRNLLKDHLQLALNQTHRRRSSMALLFLDLDRFKYVNDTLGHSFGDQLLQEVSERLRNAVRATDTVGRMGGDEFVIILDDLDREPAVARREAARAAEQIGQVLHQPFSIRGHDISTSFSIGIALCPHDGDDREALIRYADCAMYDAKTQGRNTYRFYEPALQQRGARRLNLENGLKRALELGELMLYFQPKYDCARRRLIGAEALLRWQHKQEWISPTEFIPLAEETGLILPLGEWVLETALLTLADWRRQDLVDPEFHIGVNVSPAQFWHPQFAQRTLAILQRCLPSGQGLLELELTESCLLRPSEESQRTFNALRQAGVRFAVDDFGTGYSNLGYLKQFPLDVLKIDQSFVRDCIEDLSDATIIRAIIAMARGLGLAVIAEGVETFEHADFLKREGCELLQGYLLAKPMPADQFAEFCRELAFHPLLAASHSAGAELPS</sequence>
<feature type="domain" description="EAL" evidence="2">
    <location>
        <begin position="446"/>
        <end position="702"/>
    </location>
</feature>
<keyword evidence="6" id="KW-1185">Reference proteome</keyword>
<dbReference type="Gene3D" id="3.30.70.270">
    <property type="match status" value="1"/>
</dbReference>
<dbReference type="CDD" id="cd06225">
    <property type="entry name" value="HAMP"/>
    <property type="match status" value="1"/>
</dbReference>
<dbReference type="SMART" id="SM00052">
    <property type="entry name" value="EAL"/>
    <property type="match status" value="1"/>
</dbReference>
<dbReference type="RefSeq" id="WP_256609835.1">
    <property type="nucleotide sequence ID" value="NZ_JANIBM010000004.1"/>
</dbReference>
<keyword evidence="1" id="KW-1133">Transmembrane helix</keyword>
<dbReference type="PROSITE" id="PS50883">
    <property type="entry name" value="EAL"/>
    <property type="match status" value="1"/>
</dbReference>
<dbReference type="InterPro" id="IPR001633">
    <property type="entry name" value="EAL_dom"/>
</dbReference>
<protein>
    <submittedName>
        <fullName evidence="5">EAL domain-containing protein</fullName>
    </submittedName>
</protein>
<feature type="domain" description="GGDEF" evidence="4">
    <location>
        <begin position="299"/>
        <end position="437"/>
    </location>
</feature>
<dbReference type="EMBL" id="JANIBM010000004">
    <property type="protein sequence ID" value="MCQ8180469.1"/>
    <property type="molecule type" value="Genomic_DNA"/>
</dbReference>
<dbReference type="InterPro" id="IPR000160">
    <property type="entry name" value="GGDEF_dom"/>
</dbReference>
<dbReference type="SUPFAM" id="SSF141868">
    <property type="entry name" value="EAL domain-like"/>
    <property type="match status" value="1"/>
</dbReference>
<dbReference type="InterPro" id="IPR035919">
    <property type="entry name" value="EAL_sf"/>
</dbReference>
<keyword evidence="1" id="KW-0472">Membrane</keyword>
<dbReference type="SMART" id="SM00267">
    <property type="entry name" value="GGDEF"/>
    <property type="match status" value="1"/>
</dbReference>
<proteinExistence type="predicted"/>
<evidence type="ECO:0000256" key="1">
    <source>
        <dbReference type="SAM" id="Phobius"/>
    </source>
</evidence>
<dbReference type="InterPro" id="IPR052155">
    <property type="entry name" value="Biofilm_reg_signaling"/>
</dbReference>
<dbReference type="Gene3D" id="6.10.340.10">
    <property type="match status" value="1"/>
</dbReference>
<reference evidence="5 6" key="1">
    <citation type="submission" date="2022-07" db="EMBL/GenBank/DDBJ databases">
        <title>Methylomonas rivi sp. nov., Methylomonas rosea sp. nov., Methylomonas aureus sp. nov. and Methylomonas subterranea sp. nov., four novel methanotrophs isolated from a freshwater creek and the deep terrestrial subsurface.</title>
        <authorList>
            <person name="Abin C."/>
            <person name="Sankaranarayanan K."/>
            <person name="Garner C."/>
            <person name="Sindelar R."/>
            <person name="Kotary K."/>
            <person name="Garner R."/>
            <person name="Barclay S."/>
            <person name="Lawson P."/>
            <person name="Krumholz L."/>
        </authorList>
    </citation>
    <scope>NUCLEOTIDE SEQUENCE [LARGE SCALE GENOMIC DNA]</scope>
    <source>
        <strain evidence="5 6">SURF-1</strain>
    </source>
</reference>
<dbReference type="InterPro" id="IPR043128">
    <property type="entry name" value="Rev_trsase/Diguanyl_cyclase"/>
</dbReference>
<dbReference type="CDD" id="cd01949">
    <property type="entry name" value="GGDEF"/>
    <property type="match status" value="1"/>
</dbReference>
<accession>A0ABT1UFH9</accession>
<evidence type="ECO:0000259" key="4">
    <source>
        <dbReference type="PROSITE" id="PS50887"/>
    </source>
</evidence>
<dbReference type="PANTHER" id="PTHR44757">
    <property type="entry name" value="DIGUANYLATE CYCLASE DGCP"/>
    <property type="match status" value="1"/>
</dbReference>
<dbReference type="PANTHER" id="PTHR44757:SF2">
    <property type="entry name" value="BIOFILM ARCHITECTURE MAINTENANCE PROTEIN MBAA"/>
    <property type="match status" value="1"/>
</dbReference>